<comment type="caution">
    <text evidence="1">The sequence shown here is derived from an EMBL/GenBank/DDBJ whole genome shotgun (WGS) entry which is preliminary data.</text>
</comment>
<protein>
    <submittedName>
        <fullName evidence="1">Uncharacterized protein</fullName>
    </submittedName>
</protein>
<gene>
    <name evidence="1" type="ORF">BEI59_27935</name>
</gene>
<dbReference type="EMBL" id="MEHA01000029">
    <property type="protein sequence ID" value="ODR44624.1"/>
    <property type="molecule type" value="Genomic_DNA"/>
</dbReference>
<accession>A0A1E3U9R2</accession>
<evidence type="ECO:0000313" key="1">
    <source>
        <dbReference type="EMBL" id="ODR44624.1"/>
    </source>
</evidence>
<name>A0A1E3U9R2_9FIRM</name>
<organism evidence="1 2">
    <name type="scientific">Eisenbergiella tayi</name>
    <dbReference type="NCBI Taxonomy" id="1432052"/>
    <lineage>
        <taxon>Bacteria</taxon>
        <taxon>Bacillati</taxon>
        <taxon>Bacillota</taxon>
        <taxon>Clostridia</taxon>
        <taxon>Lachnospirales</taxon>
        <taxon>Lachnospiraceae</taxon>
        <taxon>Eisenbergiella</taxon>
    </lineage>
</organism>
<dbReference type="AlphaFoldDB" id="A0A1E3U9R2"/>
<evidence type="ECO:0000313" key="2">
    <source>
        <dbReference type="Proteomes" id="UP000094271"/>
    </source>
</evidence>
<reference evidence="1 2" key="1">
    <citation type="submission" date="2016-08" db="EMBL/GenBank/DDBJ databases">
        <authorList>
            <person name="Seilhamer J.J."/>
        </authorList>
    </citation>
    <scope>NUCLEOTIDE SEQUENCE [LARGE SCALE GENOMIC DNA]</scope>
    <source>
        <strain evidence="1 2">NML150140-1</strain>
    </source>
</reference>
<proteinExistence type="predicted"/>
<sequence>MALAARYFLPCFVGRGKVPVRAHSRSDKYAAVLRLQSTQPKDRRIYTAHTGILAAPNKTGQGIPDSQGHVTGDTGAVNCKCW</sequence>
<dbReference type="Proteomes" id="UP000094271">
    <property type="component" value="Unassembled WGS sequence"/>
</dbReference>